<protein>
    <submittedName>
        <fullName evidence="1">Uncharacterized protein</fullName>
    </submittedName>
</protein>
<dbReference type="AlphaFoldDB" id="A0A5B7J3M6"/>
<accession>A0A5B7J3M6</accession>
<comment type="caution">
    <text evidence="1">The sequence shown here is derived from an EMBL/GenBank/DDBJ whole genome shotgun (WGS) entry which is preliminary data.</text>
</comment>
<reference evidence="1 2" key="1">
    <citation type="submission" date="2019-05" db="EMBL/GenBank/DDBJ databases">
        <title>Another draft genome of Portunus trituberculatus and its Hox gene families provides insights of decapod evolution.</title>
        <authorList>
            <person name="Jeong J.-H."/>
            <person name="Song I."/>
            <person name="Kim S."/>
            <person name="Choi T."/>
            <person name="Kim D."/>
            <person name="Ryu S."/>
            <person name="Kim W."/>
        </authorList>
    </citation>
    <scope>NUCLEOTIDE SEQUENCE [LARGE SCALE GENOMIC DNA]</scope>
    <source>
        <tissue evidence="1">Muscle</tissue>
    </source>
</reference>
<evidence type="ECO:0000313" key="1">
    <source>
        <dbReference type="EMBL" id="MPC88576.1"/>
    </source>
</evidence>
<sequence length="70" mass="7542">MEKLCTLGDGAPLARGAHSTAIITTLAATHATHTRFKIAFKDVCKCSQSGLKAVYKEVSKSDFKCLHVSF</sequence>
<dbReference type="EMBL" id="VSRR010078211">
    <property type="protein sequence ID" value="MPC88576.1"/>
    <property type="molecule type" value="Genomic_DNA"/>
</dbReference>
<evidence type="ECO:0000313" key="2">
    <source>
        <dbReference type="Proteomes" id="UP000324222"/>
    </source>
</evidence>
<keyword evidence="2" id="KW-1185">Reference proteome</keyword>
<proteinExistence type="predicted"/>
<gene>
    <name evidence="1" type="ORF">E2C01_083491</name>
</gene>
<dbReference type="Proteomes" id="UP000324222">
    <property type="component" value="Unassembled WGS sequence"/>
</dbReference>
<organism evidence="1 2">
    <name type="scientific">Portunus trituberculatus</name>
    <name type="common">Swimming crab</name>
    <name type="synonym">Neptunus trituberculatus</name>
    <dbReference type="NCBI Taxonomy" id="210409"/>
    <lineage>
        <taxon>Eukaryota</taxon>
        <taxon>Metazoa</taxon>
        <taxon>Ecdysozoa</taxon>
        <taxon>Arthropoda</taxon>
        <taxon>Crustacea</taxon>
        <taxon>Multicrustacea</taxon>
        <taxon>Malacostraca</taxon>
        <taxon>Eumalacostraca</taxon>
        <taxon>Eucarida</taxon>
        <taxon>Decapoda</taxon>
        <taxon>Pleocyemata</taxon>
        <taxon>Brachyura</taxon>
        <taxon>Eubrachyura</taxon>
        <taxon>Portunoidea</taxon>
        <taxon>Portunidae</taxon>
        <taxon>Portuninae</taxon>
        <taxon>Portunus</taxon>
    </lineage>
</organism>
<name>A0A5B7J3M6_PORTR</name>